<comment type="caution">
    <text evidence="2">The sequence shown here is derived from an EMBL/GenBank/DDBJ whole genome shotgun (WGS) entry which is preliminary data.</text>
</comment>
<dbReference type="SMART" id="SM00471">
    <property type="entry name" value="HDc"/>
    <property type="match status" value="1"/>
</dbReference>
<protein>
    <recommendedName>
        <fullName evidence="1">HD/PDEase domain-containing protein</fullName>
    </recommendedName>
</protein>
<accession>A0A4R6U172</accession>
<proteinExistence type="predicted"/>
<dbReference type="PANTHER" id="PTHR33594:SF1">
    <property type="entry name" value="HD_PDEASE DOMAIN-CONTAINING PROTEIN"/>
    <property type="match status" value="1"/>
</dbReference>
<dbReference type="Gene3D" id="1.10.472.50">
    <property type="entry name" value="HD-domain/PDEase-like"/>
    <property type="match status" value="1"/>
</dbReference>
<evidence type="ECO:0000313" key="3">
    <source>
        <dbReference type="Proteomes" id="UP000295632"/>
    </source>
</evidence>
<evidence type="ECO:0000259" key="1">
    <source>
        <dbReference type="SMART" id="SM00471"/>
    </source>
</evidence>
<feature type="domain" description="HD/PDEase" evidence="1">
    <location>
        <begin position="20"/>
        <end position="134"/>
    </location>
</feature>
<dbReference type="Pfam" id="PF01966">
    <property type="entry name" value="HD"/>
    <property type="match status" value="1"/>
</dbReference>
<gene>
    <name evidence="2" type="ORF">EV213_110130</name>
</gene>
<dbReference type="Gene3D" id="1.20.58.1910">
    <property type="match status" value="1"/>
</dbReference>
<dbReference type="InterPro" id="IPR006674">
    <property type="entry name" value="HD_domain"/>
</dbReference>
<dbReference type="CDD" id="cd00077">
    <property type="entry name" value="HDc"/>
    <property type="match status" value="1"/>
</dbReference>
<evidence type="ECO:0000313" key="2">
    <source>
        <dbReference type="EMBL" id="TDQ38383.1"/>
    </source>
</evidence>
<dbReference type="PANTHER" id="PTHR33594">
    <property type="entry name" value="SUPERFAMILY HYDROLASE, PUTATIVE (AFU_ORTHOLOGUE AFUA_1G03035)-RELATED"/>
    <property type="match status" value="1"/>
</dbReference>
<sequence length="215" mass="24539">MTNIINKTEALVKSLFAHETTGHDWWHIDRVRNNALYIAEKEGADVVICELAALLHDVADDKLNASKAEGQQKLMDIFAKIDLKEDAKIKILDIIDHMSFRGGQNPPLETLEAQVVQDADRLDAIGAIGIARAFTFAGARGNVMHDPDATYVQKSQEEYLKRQATAIEHFYDKLLKLKDLMNTKTAKELATERHQRMETFLKDFYEEWQPGRRTE</sequence>
<reference evidence="2 3" key="1">
    <citation type="submission" date="2019-03" db="EMBL/GenBank/DDBJ databases">
        <title>Genomic Encyclopedia of Type Strains, Phase IV (KMG-IV): sequencing the most valuable type-strain genomes for metagenomic binning, comparative biology and taxonomic classification.</title>
        <authorList>
            <person name="Goeker M."/>
        </authorList>
    </citation>
    <scope>NUCLEOTIDE SEQUENCE [LARGE SCALE GENOMIC DNA]</scope>
    <source>
        <strain evidence="2 3">DSM 28697</strain>
    </source>
</reference>
<dbReference type="Proteomes" id="UP000295632">
    <property type="component" value="Unassembled WGS sequence"/>
</dbReference>
<dbReference type="SUPFAM" id="SSF109604">
    <property type="entry name" value="HD-domain/PDEase-like"/>
    <property type="match status" value="1"/>
</dbReference>
<dbReference type="InterPro" id="IPR003607">
    <property type="entry name" value="HD/PDEase_dom"/>
</dbReference>
<dbReference type="RefSeq" id="WP_341770350.1">
    <property type="nucleotide sequence ID" value="NZ_SNYJ01000010.1"/>
</dbReference>
<name>A0A4R6U172_9BACI</name>
<keyword evidence="3" id="KW-1185">Reference proteome</keyword>
<dbReference type="EMBL" id="SNYJ01000010">
    <property type="protein sequence ID" value="TDQ38383.1"/>
    <property type="molecule type" value="Genomic_DNA"/>
</dbReference>
<organism evidence="2 3">
    <name type="scientific">Aureibacillus halotolerans</name>
    <dbReference type="NCBI Taxonomy" id="1508390"/>
    <lineage>
        <taxon>Bacteria</taxon>
        <taxon>Bacillati</taxon>
        <taxon>Bacillota</taxon>
        <taxon>Bacilli</taxon>
        <taxon>Bacillales</taxon>
        <taxon>Bacillaceae</taxon>
        <taxon>Aureibacillus</taxon>
    </lineage>
</organism>
<dbReference type="AlphaFoldDB" id="A0A4R6U172"/>